<dbReference type="Pfam" id="PF25362">
    <property type="entry name" value="bPH_11"/>
    <property type="match status" value="1"/>
</dbReference>
<evidence type="ECO:0000259" key="2">
    <source>
        <dbReference type="Pfam" id="PF25362"/>
    </source>
</evidence>
<evidence type="ECO:0000313" key="4">
    <source>
        <dbReference type="Proteomes" id="UP000199301"/>
    </source>
</evidence>
<feature type="domain" description="PH" evidence="2">
    <location>
        <begin position="39"/>
        <end position="160"/>
    </location>
</feature>
<organism evidence="3 4">
    <name type="scientific">Actinopolyspora saharensis</name>
    <dbReference type="NCBI Taxonomy" id="995062"/>
    <lineage>
        <taxon>Bacteria</taxon>
        <taxon>Bacillati</taxon>
        <taxon>Actinomycetota</taxon>
        <taxon>Actinomycetes</taxon>
        <taxon>Actinopolysporales</taxon>
        <taxon>Actinopolysporaceae</taxon>
        <taxon>Actinopolyspora</taxon>
    </lineage>
</organism>
<reference evidence="4" key="1">
    <citation type="submission" date="2016-10" db="EMBL/GenBank/DDBJ databases">
        <authorList>
            <person name="Varghese N."/>
            <person name="Submissions S."/>
        </authorList>
    </citation>
    <scope>NUCLEOTIDE SEQUENCE [LARGE SCALE GENOMIC DNA]</scope>
    <source>
        <strain evidence="4">DSM 45459</strain>
    </source>
</reference>
<evidence type="ECO:0000256" key="1">
    <source>
        <dbReference type="SAM" id="MobiDB-lite"/>
    </source>
</evidence>
<name>A0A1H0Y6C2_9ACTN</name>
<dbReference type="OrthoDB" id="4774775at2"/>
<dbReference type="RefSeq" id="WP_092520449.1">
    <property type="nucleotide sequence ID" value="NZ_FNKO01000001.1"/>
</dbReference>
<dbReference type="STRING" id="995062.SAMN04489718_0252"/>
<proteinExistence type="predicted"/>
<feature type="compositionally biased region" description="Basic and acidic residues" evidence="1">
    <location>
        <begin position="172"/>
        <end position="187"/>
    </location>
</feature>
<accession>A0A1H0Y6C2</accession>
<gene>
    <name evidence="3" type="ORF">SAMN04489718_0252</name>
</gene>
<feature type="region of interest" description="Disordered" evidence="1">
    <location>
        <begin position="161"/>
        <end position="187"/>
    </location>
</feature>
<dbReference type="EMBL" id="FNKO01000001">
    <property type="protein sequence ID" value="SDQ10718.1"/>
    <property type="molecule type" value="Genomic_DNA"/>
</dbReference>
<keyword evidence="4" id="KW-1185">Reference proteome</keyword>
<dbReference type="InterPro" id="IPR057446">
    <property type="entry name" value="PH_bac"/>
</dbReference>
<evidence type="ECO:0000313" key="3">
    <source>
        <dbReference type="EMBL" id="SDQ10718.1"/>
    </source>
</evidence>
<dbReference type="AlphaFoldDB" id="A0A1H0Y6C2"/>
<protein>
    <recommendedName>
        <fullName evidence="2">PH domain-containing protein</fullName>
    </recommendedName>
</protein>
<sequence length="187" mass="20302">MARALWVLGLALVALLVVYGMRRGWLNRARRHADLPGLLPDPPSGTSRQDELLPAADGLYVGTTVAGDWQDRVSAGTLGHRASARARLYRAGLLLERVGTDPLWIPVSAVRDARVDHKLANKVVPGVGMLVVTWKVGDHLLDSGFRPEGETDPGEWVRALDALPPADSTGSESEHDYETATPRQEET</sequence>
<dbReference type="Proteomes" id="UP000199301">
    <property type="component" value="Unassembled WGS sequence"/>
</dbReference>